<sequence>MKFIGIVALTLLLASCSMGPVYVYTYQPVVKIEADTTEQPFYVHDLEPDGWWAGDGVDTILFPVLLKETKDISAYITDIEWNIVTELNGNVNGGNIVLLSPLELKKSSSDTIEIPLVIEERDAYEIDISDGIQDNVGNGVIIIKVVYYDERANKFESLPFYLPIKVIKP</sequence>
<dbReference type="Proteomes" id="UP000264062">
    <property type="component" value="Unassembled WGS sequence"/>
</dbReference>
<name>A0A350HAU6_UNCW3</name>
<dbReference type="PROSITE" id="PS51257">
    <property type="entry name" value="PROKAR_LIPOPROTEIN"/>
    <property type="match status" value="1"/>
</dbReference>
<evidence type="ECO:0000313" key="1">
    <source>
        <dbReference type="EMBL" id="HAV92662.1"/>
    </source>
</evidence>
<dbReference type="AlphaFoldDB" id="A0A350HAU6"/>
<reference evidence="1 2" key="1">
    <citation type="journal article" date="2018" name="Nat. Biotechnol.">
        <title>A standardized bacterial taxonomy based on genome phylogeny substantially revises the tree of life.</title>
        <authorList>
            <person name="Parks D.H."/>
            <person name="Chuvochina M."/>
            <person name="Waite D.W."/>
            <person name="Rinke C."/>
            <person name="Skarshewski A."/>
            <person name="Chaumeil P.A."/>
            <person name="Hugenholtz P."/>
        </authorList>
    </citation>
    <scope>NUCLEOTIDE SEQUENCE [LARGE SCALE GENOMIC DNA]</scope>
    <source>
        <strain evidence="1">UBA9956</strain>
    </source>
</reference>
<proteinExistence type="predicted"/>
<gene>
    <name evidence="1" type="ORF">DCW38_05730</name>
</gene>
<dbReference type="EMBL" id="DMZY01000169">
    <property type="protein sequence ID" value="HAV92662.1"/>
    <property type="molecule type" value="Genomic_DNA"/>
</dbReference>
<organism evidence="1 2">
    <name type="scientific">candidate division WOR-3 bacterium</name>
    <dbReference type="NCBI Taxonomy" id="2052148"/>
    <lineage>
        <taxon>Bacteria</taxon>
        <taxon>Bacteria division WOR-3</taxon>
    </lineage>
</organism>
<protein>
    <submittedName>
        <fullName evidence="1">Uncharacterized protein</fullName>
    </submittedName>
</protein>
<accession>A0A350HAU6</accession>
<evidence type="ECO:0000313" key="2">
    <source>
        <dbReference type="Proteomes" id="UP000264062"/>
    </source>
</evidence>
<comment type="caution">
    <text evidence="1">The sequence shown here is derived from an EMBL/GenBank/DDBJ whole genome shotgun (WGS) entry which is preliminary data.</text>
</comment>